<evidence type="ECO:0000256" key="4">
    <source>
        <dbReference type="ARBA" id="ARBA00023051"/>
    </source>
</evidence>
<name>A0AAD8KPV0_TARER</name>
<dbReference type="InterPro" id="IPR000873">
    <property type="entry name" value="AMP-dep_synth/lig_dom"/>
</dbReference>
<comment type="similarity">
    <text evidence="2">Belongs to the ATP-dependent AMP-binding enzyme family.</text>
</comment>
<proteinExistence type="inferred from homology"/>
<accession>A0AAD8KPV0</accession>
<feature type="domain" description="AMP-dependent synthetase/ligase" evidence="5">
    <location>
        <begin position="21"/>
        <end position="403"/>
    </location>
</feature>
<reference evidence="7" key="1">
    <citation type="journal article" date="2023" name="bioRxiv">
        <title>Improved chromosome-level genome assembly for marigold (Tagetes erecta).</title>
        <authorList>
            <person name="Jiang F."/>
            <person name="Yuan L."/>
            <person name="Wang S."/>
            <person name="Wang H."/>
            <person name="Xu D."/>
            <person name="Wang A."/>
            <person name="Fan W."/>
        </authorList>
    </citation>
    <scope>NUCLEOTIDE SEQUENCE</scope>
    <source>
        <strain evidence="7">WSJ</strain>
        <tissue evidence="7">Leaf</tissue>
    </source>
</reference>
<keyword evidence="3" id="KW-0436">Ligase</keyword>
<evidence type="ECO:0000313" key="8">
    <source>
        <dbReference type="Proteomes" id="UP001229421"/>
    </source>
</evidence>
<dbReference type="Gene3D" id="3.30.300.30">
    <property type="match status" value="1"/>
</dbReference>
<dbReference type="PROSITE" id="PS00455">
    <property type="entry name" value="AMP_BINDING"/>
    <property type="match status" value="1"/>
</dbReference>
<evidence type="ECO:0000256" key="1">
    <source>
        <dbReference type="ARBA" id="ARBA00004930"/>
    </source>
</evidence>
<evidence type="ECO:0008006" key="9">
    <source>
        <dbReference type="Google" id="ProtNLM"/>
    </source>
</evidence>
<evidence type="ECO:0000259" key="5">
    <source>
        <dbReference type="Pfam" id="PF00501"/>
    </source>
</evidence>
<dbReference type="AlphaFoldDB" id="A0AAD8KPV0"/>
<evidence type="ECO:0000256" key="3">
    <source>
        <dbReference type="ARBA" id="ARBA00022598"/>
    </source>
</evidence>
<sequence>MEGFYQCEANYVPLSPISFLQRAAFVYEKSPSIIYNDIIYTWKETRDRCVKLASALSILGLKTGQIVATFVPNTPAHYELQFGIPMAGAIISALNTSLDPQSLATTLQQLQPKIIFVDHKYIQTVTQAIKLLSVEQQTPSQLVTIGGMNGAIMPSNALDYNELLSLGKPDFKIIHPNDECDPISINFTSGSTGKPKGVIYSHRAAYLNALAVIFRYEMKKMPVFLWTVDMFRCNGWCFPWAMAALGGTSVCLREVTAKVIFDSMLIHKVTHLCGPPTILEKIVSFKGDEQCVIPTRVDVIVAGVLPPLDVISKVQKLGFNLHHGYGMSEALGPMTDRSLRASDEKQNYNDDERVKIRCREGTHGILMEEVDVKNPVTMTSVPSDGKTIGEIMFRGNVVMSGYLKNMEVTQSALKGGWYRTGDIGVRNPNGDIEMKDRALDSIIIKGEIVSSMEIERVIRSHPFVKEVAVVGKPDSVVGVTPCAFVALKDECGLSSNDVIRFCEEKLLPLIMVPINVSFGDLPMNSTGKVLKFVLREKAKAIGSINGH</sequence>
<evidence type="ECO:0000256" key="2">
    <source>
        <dbReference type="ARBA" id="ARBA00006432"/>
    </source>
</evidence>
<dbReference type="GO" id="GO:0009698">
    <property type="term" value="P:phenylpropanoid metabolic process"/>
    <property type="evidence" value="ECO:0007669"/>
    <property type="project" value="UniProtKB-KW"/>
</dbReference>
<dbReference type="Pfam" id="PF13193">
    <property type="entry name" value="AMP-binding_C"/>
    <property type="match status" value="1"/>
</dbReference>
<organism evidence="7 8">
    <name type="scientific">Tagetes erecta</name>
    <name type="common">African marigold</name>
    <dbReference type="NCBI Taxonomy" id="13708"/>
    <lineage>
        <taxon>Eukaryota</taxon>
        <taxon>Viridiplantae</taxon>
        <taxon>Streptophyta</taxon>
        <taxon>Embryophyta</taxon>
        <taxon>Tracheophyta</taxon>
        <taxon>Spermatophyta</taxon>
        <taxon>Magnoliopsida</taxon>
        <taxon>eudicotyledons</taxon>
        <taxon>Gunneridae</taxon>
        <taxon>Pentapetalae</taxon>
        <taxon>asterids</taxon>
        <taxon>campanulids</taxon>
        <taxon>Asterales</taxon>
        <taxon>Asteraceae</taxon>
        <taxon>Asteroideae</taxon>
        <taxon>Heliantheae alliance</taxon>
        <taxon>Tageteae</taxon>
        <taxon>Tagetes</taxon>
    </lineage>
</organism>
<protein>
    <recommendedName>
        <fullName evidence="9">4-coumarate--CoA ligase</fullName>
    </recommendedName>
</protein>
<gene>
    <name evidence="7" type="ORF">QVD17_18824</name>
</gene>
<evidence type="ECO:0000313" key="7">
    <source>
        <dbReference type="EMBL" id="KAK1423520.1"/>
    </source>
</evidence>
<dbReference type="GO" id="GO:0016874">
    <property type="term" value="F:ligase activity"/>
    <property type="evidence" value="ECO:0007669"/>
    <property type="project" value="UniProtKB-KW"/>
</dbReference>
<comment type="caution">
    <text evidence="7">The sequence shown here is derived from an EMBL/GenBank/DDBJ whole genome shotgun (WGS) entry which is preliminary data.</text>
</comment>
<dbReference type="InterPro" id="IPR025110">
    <property type="entry name" value="AMP-bd_C"/>
</dbReference>
<dbReference type="Proteomes" id="UP001229421">
    <property type="component" value="Unassembled WGS sequence"/>
</dbReference>
<dbReference type="InterPro" id="IPR020845">
    <property type="entry name" value="AMP-binding_CS"/>
</dbReference>
<keyword evidence="8" id="KW-1185">Reference proteome</keyword>
<dbReference type="InterPro" id="IPR042099">
    <property type="entry name" value="ANL_N_sf"/>
</dbReference>
<dbReference type="PANTHER" id="PTHR43859">
    <property type="entry name" value="ACYL-ACTIVATING ENZYME"/>
    <property type="match status" value="1"/>
</dbReference>
<dbReference type="PANTHER" id="PTHR43859:SF11">
    <property type="entry name" value="4-COUMARATE--COA LIGASE"/>
    <property type="match status" value="1"/>
</dbReference>
<dbReference type="EMBL" id="JAUHHV010000005">
    <property type="protein sequence ID" value="KAK1423520.1"/>
    <property type="molecule type" value="Genomic_DNA"/>
</dbReference>
<dbReference type="Pfam" id="PF00501">
    <property type="entry name" value="AMP-binding"/>
    <property type="match status" value="1"/>
</dbReference>
<keyword evidence="4" id="KW-0587">Phenylpropanoid metabolism</keyword>
<dbReference type="Gene3D" id="3.40.50.12780">
    <property type="entry name" value="N-terminal domain of ligase-like"/>
    <property type="match status" value="1"/>
</dbReference>
<evidence type="ECO:0000259" key="6">
    <source>
        <dbReference type="Pfam" id="PF13193"/>
    </source>
</evidence>
<feature type="domain" description="AMP-binding enzyme C-terminal" evidence="6">
    <location>
        <begin position="453"/>
        <end position="528"/>
    </location>
</feature>
<comment type="pathway">
    <text evidence="1">Phytoalexin biosynthesis; 3,4',5-trihydroxystilbene biosynthesis; 3,4',5-trihydroxystilbene from trans-4-coumarate: step 1/2.</text>
</comment>
<dbReference type="InterPro" id="IPR045851">
    <property type="entry name" value="AMP-bd_C_sf"/>
</dbReference>
<dbReference type="SUPFAM" id="SSF56801">
    <property type="entry name" value="Acetyl-CoA synthetase-like"/>
    <property type="match status" value="1"/>
</dbReference>